<dbReference type="KEGG" id="sphc:CVN68_13360"/>
<organism evidence="2 3">
    <name type="scientific">Sphingomonas psychrotolerans</name>
    <dbReference type="NCBI Taxonomy" id="1327635"/>
    <lineage>
        <taxon>Bacteria</taxon>
        <taxon>Pseudomonadati</taxon>
        <taxon>Pseudomonadota</taxon>
        <taxon>Alphaproteobacteria</taxon>
        <taxon>Sphingomonadales</taxon>
        <taxon>Sphingomonadaceae</taxon>
        <taxon>Sphingomonas</taxon>
    </lineage>
</organism>
<name>A0A2K8MG31_9SPHN</name>
<sequence>MSRFNERFFTRLDAAAERTGVPAVARGQARRRHLRWVPIVALAVASAGMIIGLVRVERVNAGYALIMLGFAIAVLLPIFGPLKPWGSAERVDEFDRALRARAMLAGFAAVSMAAFAGIWLVVGLGIIGDWPRLAILDQLRSLGFYLITLHSAVPTLHASWATRPVAEDDEIGEVCS</sequence>
<feature type="transmembrane region" description="Helical" evidence="1">
    <location>
        <begin position="103"/>
        <end position="127"/>
    </location>
</feature>
<protein>
    <submittedName>
        <fullName evidence="2">Uncharacterized protein</fullName>
    </submittedName>
</protein>
<dbReference type="OrthoDB" id="7561973at2"/>
<evidence type="ECO:0000313" key="2">
    <source>
        <dbReference type="EMBL" id="ATY32838.1"/>
    </source>
</evidence>
<evidence type="ECO:0000313" key="3">
    <source>
        <dbReference type="Proteomes" id="UP000229081"/>
    </source>
</evidence>
<dbReference type="Proteomes" id="UP000229081">
    <property type="component" value="Chromosome"/>
</dbReference>
<gene>
    <name evidence="2" type="ORF">CVN68_13360</name>
</gene>
<keyword evidence="1" id="KW-0812">Transmembrane</keyword>
<dbReference type="AlphaFoldDB" id="A0A2K8MG31"/>
<keyword evidence="1" id="KW-0472">Membrane</keyword>
<evidence type="ECO:0000256" key="1">
    <source>
        <dbReference type="SAM" id="Phobius"/>
    </source>
</evidence>
<feature type="transmembrane region" description="Helical" evidence="1">
    <location>
        <begin position="62"/>
        <end position="82"/>
    </location>
</feature>
<reference evidence="2 3" key="1">
    <citation type="submission" date="2017-11" db="EMBL/GenBank/DDBJ databases">
        <title>Complete genome sequence of Sphingomonas sp. Strain Cra20, a psychrotolerant potential plant growth promoting rhizobacteria.</title>
        <authorList>
            <person name="Luo Y."/>
        </authorList>
    </citation>
    <scope>NUCLEOTIDE SEQUENCE [LARGE SCALE GENOMIC DNA]</scope>
    <source>
        <strain evidence="2 3">Cra20</strain>
    </source>
</reference>
<keyword evidence="3" id="KW-1185">Reference proteome</keyword>
<feature type="transmembrane region" description="Helical" evidence="1">
    <location>
        <begin position="36"/>
        <end position="56"/>
    </location>
</feature>
<accession>A0A2K8MG31</accession>
<proteinExistence type="predicted"/>
<dbReference type="EMBL" id="CP024923">
    <property type="protein sequence ID" value="ATY32838.1"/>
    <property type="molecule type" value="Genomic_DNA"/>
</dbReference>
<dbReference type="RefSeq" id="WP_100282645.1">
    <property type="nucleotide sequence ID" value="NZ_CP024923.1"/>
</dbReference>
<keyword evidence="1" id="KW-1133">Transmembrane helix</keyword>